<evidence type="ECO:0000256" key="8">
    <source>
        <dbReference type="PIRNR" id="PIRNR000485"/>
    </source>
</evidence>
<dbReference type="PIRSF" id="PIRSF000485">
    <property type="entry name" value="Amd_phspho_trans"/>
    <property type="match status" value="1"/>
</dbReference>
<evidence type="ECO:0000256" key="3">
    <source>
        <dbReference type="ARBA" id="ARBA00022676"/>
    </source>
</evidence>
<keyword evidence="7" id="KW-0408">Iron</keyword>
<dbReference type="NCBIfam" id="TIGR01134">
    <property type="entry name" value="purF"/>
    <property type="match status" value="1"/>
</dbReference>
<dbReference type="CDD" id="cd06223">
    <property type="entry name" value="PRTases_typeI"/>
    <property type="match status" value="1"/>
</dbReference>
<gene>
    <name evidence="7 10" type="primary">purF</name>
    <name evidence="10" type="ORF">H8923_13720</name>
</gene>
<evidence type="ECO:0000256" key="1">
    <source>
        <dbReference type="ARBA" id="ARBA00005209"/>
    </source>
</evidence>
<name>A0ABR7JSD0_9FIRM</name>
<keyword evidence="7" id="KW-0479">Metal-binding</keyword>
<dbReference type="PROSITE" id="PS51278">
    <property type="entry name" value="GATASE_TYPE_2"/>
    <property type="match status" value="1"/>
</dbReference>
<keyword evidence="7" id="KW-0460">Magnesium</keyword>
<dbReference type="EC" id="2.4.2.14" evidence="7"/>
<feature type="binding site" evidence="7">
    <location>
        <position position="385"/>
    </location>
    <ligand>
        <name>[4Fe-4S] cluster</name>
        <dbReference type="ChEBI" id="CHEBI:49883"/>
    </ligand>
</feature>
<dbReference type="CDD" id="cd00715">
    <property type="entry name" value="GPATase_N"/>
    <property type="match status" value="1"/>
</dbReference>
<dbReference type="Gene3D" id="3.40.50.2020">
    <property type="match status" value="1"/>
</dbReference>
<feature type="binding site" evidence="7">
    <location>
        <position position="435"/>
    </location>
    <ligand>
        <name>[4Fe-4S] cluster</name>
        <dbReference type="ChEBI" id="CHEBI:49883"/>
    </ligand>
</feature>
<keyword evidence="7" id="KW-0004">4Fe-4S</keyword>
<reference evidence="10 11" key="1">
    <citation type="submission" date="2020-08" db="EMBL/GenBank/DDBJ databases">
        <authorList>
            <person name="Liu C."/>
            <person name="Sun Q."/>
        </authorList>
    </citation>
    <scope>NUCLEOTIDE SEQUENCE [LARGE SCALE GENOMIC DNA]</scope>
    <source>
        <strain evidence="10 11">NSJ-18</strain>
    </source>
</reference>
<evidence type="ECO:0000256" key="5">
    <source>
        <dbReference type="ARBA" id="ARBA00022755"/>
    </source>
</evidence>
<evidence type="ECO:0000259" key="9">
    <source>
        <dbReference type="PROSITE" id="PS51278"/>
    </source>
</evidence>
<comment type="function">
    <text evidence="7">Catalyzes the formation of phosphoribosylamine from phosphoribosylpyrophosphate (PRPP) and glutamine.</text>
</comment>
<evidence type="ECO:0000313" key="10">
    <source>
        <dbReference type="EMBL" id="MBC5997817.1"/>
    </source>
</evidence>
<dbReference type="InterPro" id="IPR029055">
    <property type="entry name" value="Ntn_hydrolases_N"/>
</dbReference>
<dbReference type="RefSeq" id="WP_153972509.1">
    <property type="nucleotide sequence ID" value="NZ_JACRWE010000007.1"/>
</dbReference>
<feature type="binding site" evidence="7">
    <location>
        <position position="286"/>
    </location>
    <ligand>
        <name>Mg(2+)</name>
        <dbReference type="ChEBI" id="CHEBI:18420"/>
    </ligand>
</feature>
<keyword evidence="7" id="KW-0411">Iron-sulfur</keyword>
<dbReference type="Pfam" id="PF13522">
    <property type="entry name" value="GATase_6"/>
    <property type="match status" value="1"/>
</dbReference>
<evidence type="ECO:0000256" key="7">
    <source>
        <dbReference type="HAMAP-Rule" id="MF_01931"/>
    </source>
</evidence>
<dbReference type="Proteomes" id="UP000609849">
    <property type="component" value="Unassembled WGS sequence"/>
</dbReference>
<comment type="caution">
    <text evidence="10">The sequence shown here is derived from an EMBL/GenBank/DDBJ whole genome shotgun (WGS) entry which is preliminary data.</text>
</comment>
<dbReference type="GO" id="GO:0004044">
    <property type="term" value="F:amidophosphoribosyltransferase activity"/>
    <property type="evidence" value="ECO:0007669"/>
    <property type="project" value="UniProtKB-EC"/>
</dbReference>
<comment type="cofactor">
    <cofactor evidence="7">
        <name>[4Fe-4S] cluster</name>
        <dbReference type="ChEBI" id="CHEBI:49883"/>
    </cofactor>
    <text evidence="7">Binds 1 [4Fe-4S] cluster per subunit.</text>
</comment>
<feature type="domain" description="Glutamine amidotransferase type-2" evidence="9">
    <location>
        <begin position="2"/>
        <end position="221"/>
    </location>
</feature>
<dbReference type="SUPFAM" id="SSF53271">
    <property type="entry name" value="PRTase-like"/>
    <property type="match status" value="1"/>
</dbReference>
<dbReference type="SUPFAM" id="SSF56235">
    <property type="entry name" value="N-terminal nucleophile aminohydrolases (Ntn hydrolases)"/>
    <property type="match status" value="1"/>
</dbReference>
<sequence>MCGVVGIYSKDKDIAKELYYSLYSIQHRGQESCGIAVVDGDNIKYKKDMGLVGDVFKEDELSKLSGNMGIGHVRYSTAGGSTLANCQPLVGSCRKRKLAIAHNGNLVNANYLKDMLEEDGYMFQANSDTEVILYILARYYKGDIVESLKITMDYIKGAYSLVVMGEDSLVGVRDPHGFRPLILGKKGDEYIFASESCAIDILGGEIIRDVEPGEIIVVKDGKVKSYHYSENYKPLMRSCIFEHIYFARNDATIDNVNVYNFRVKCGEILAQDEDINADIVVPVPDSGWAGAIGYSNASGLKVSEGLVKNRYVGRTFIKPTQEEREIGVKIKLNPLSTIVKGKSVVLVDDSVVRGTTSKKIVQSLKEAGASEIHLRITSPPVEYSCYYGIDTPNRSNLIASSNSVEEMKEYIGCDSLKFLSIEGMIDATENKATFCKACFDGDYPVKKIDKEEQLSC</sequence>
<comment type="pathway">
    <text evidence="1 7 8">Purine metabolism; IMP biosynthesis via de novo pathway; N(1)-(5-phospho-D-ribosyl)glycinamide from 5-phospho-alpha-D-ribose 1-diphosphate: step 1/2.</text>
</comment>
<dbReference type="Gene3D" id="3.60.20.10">
    <property type="entry name" value="Glutamine Phosphoribosylpyrophosphate, subunit 1, domain 1"/>
    <property type="match status" value="1"/>
</dbReference>
<feature type="active site" description="Nucleophile" evidence="7">
    <location>
        <position position="2"/>
    </location>
</feature>
<proteinExistence type="inferred from homology"/>
<dbReference type="InterPro" id="IPR017932">
    <property type="entry name" value="GATase_2_dom"/>
</dbReference>
<dbReference type="InterPro" id="IPR035584">
    <property type="entry name" value="PurF_N"/>
</dbReference>
<organism evidence="10 11">
    <name type="scientific">Romboutsia faecis</name>
    <dbReference type="NCBI Taxonomy" id="2764597"/>
    <lineage>
        <taxon>Bacteria</taxon>
        <taxon>Bacillati</taxon>
        <taxon>Bacillota</taxon>
        <taxon>Clostridia</taxon>
        <taxon>Peptostreptococcales</taxon>
        <taxon>Peptostreptococcaceae</taxon>
        <taxon>Romboutsia</taxon>
    </lineage>
</organism>
<evidence type="ECO:0000256" key="4">
    <source>
        <dbReference type="ARBA" id="ARBA00022679"/>
    </source>
</evidence>
<dbReference type="Pfam" id="PF00156">
    <property type="entry name" value="Pribosyltran"/>
    <property type="match status" value="1"/>
</dbReference>
<evidence type="ECO:0000256" key="6">
    <source>
        <dbReference type="ARBA" id="ARBA00022962"/>
    </source>
</evidence>
<evidence type="ECO:0000313" key="11">
    <source>
        <dbReference type="Proteomes" id="UP000609849"/>
    </source>
</evidence>
<feature type="binding site" evidence="7">
    <location>
        <position position="438"/>
    </location>
    <ligand>
        <name>[4Fe-4S] cluster</name>
        <dbReference type="ChEBI" id="CHEBI:49883"/>
    </ligand>
</feature>
<dbReference type="InterPro" id="IPR000836">
    <property type="entry name" value="PRTase_dom"/>
</dbReference>
<comment type="similarity">
    <text evidence="2 7 8">In the C-terminal section; belongs to the purine/pyrimidine phosphoribosyltransferase family.</text>
</comment>
<keyword evidence="11" id="KW-1185">Reference proteome</keyword>
<feature type="binding site" evidence="7">
    <location>
        <position position="239"/>
    </location>
    <ligand>
        <name>[4Fe-4S] cluster</name>
        <dbReference type="ChEBI" id="CHEBI:49883"/>
    </ligand>
</feature>
<dbReference type="InterPro" id="IPR005854">
    <property type="entry name" value="PurF"/>
</dbReference>
<feature type="binding site" evidence="7">
    <location>
        <position position="348"/>
    </location>
    <ligand>
        <name>Mg(2+)</name>
        <dbReference type="ChEBI" id="CHEBI:18420"/>
    </ligand>
</feature>
<dbReference type="InterPro" id="IPR029057">
    <property type="entry name" value="PRTase-like"/>
</dbReference>
<keyword evidence="3 7" id="KW-0328">Glycosyltransferase</keyword>
<keyword evidence="4 7" id="KW-0808">Transferase</keyword>
<keyword evidence="6 7" id="KW-0315">Glutamine amidotransferase</keyword>
<evidence type="ECO:0000256" key="2">
    <source>
        <dbReference type="ARBA" id="ARBA00010138"/>
    </source>
</evidence>
<protein>
    <recommendedName>
        <fullName evidence="7">Amidophosphoribosyltransferase</fullName>
        <shortName evidence="7">ATase</shortName>
        <ecNumber evidence="7">2.4.2.14</ecNumber>
    </recommendedName>
    <alternativeName>
        <fullName evidence="7">Glutamine phosphoribosylpyrophosphate amidotransferase</fullName>
        <shortName evidence="7">GPATase</shortName>
    </alternativeName>
</protein>
<accession>A0ABR7JSD0</accession>
<comment type="cofactor">
    <cofactor evidence="7">
        <name>Mg(2+)</name>
        <dbReference type="ChEBI" id="CHEBI:18420"/>
    </cofactor>
    <text evidence="7">Binds 1 Mg(2+) ion per subunit.</text>
</comment>
<dbReference type="PANTHER" id="PTHR11907">
    <property type="entry name" value="AMIDOPHOSPHORIBOSYLTRANSFERASE"/>
    <property type="match status" value="1"/>
</dbReference>
<feature type="binding site" evidence="7">
    <location>
        <position position="349"/>
    </location>
    <ligand>
        <name>Mg(2+)</name>
        <dbReference type="ChEBI" id="CHEBI:18420"/>
    </ligand>
</feature>
<keyword evidence="5 7" id="KW-0658">Purine biosynthesis</keyword>
<dbReference type="HAMAP" id="MF_01931">
    <property type="entry name" value="PurF"/>
    <property type="match status" value="1"/>
</dbReference>
<dbReference type="EMBL" id="JACRWE010000007">
    <property type="protein sequence ID" value="MBC5997817.1"/>
    <property type="molecule type" value="Genomic_DNA"/>
</dbReference>
<comment type="catalytic activity">
    <reaction evidence="7 8">
        <text>5-phospho-beta-D-ribosylamine + L-glutamate + diphosphate = 5-phospho-alpha-D-ribose 1-diphosphate + L-glutamine + H2O</text>
        <dbReference type="Rhea" id="RHEA:14905"/>
        <dbReference type="ChEBI" id="CHEBI:15377"/>
        <dbReference type="ChEBI" id="CHEBI:29985"/>
        <dbReference type="ChEBI" id="CHEBI:33019"/>
        <dbReference type="ChEBI" id="CHEBI:58017"/>
        <dbReference type="ChEBI" id="CHEBI:58359"/>
        <dbReference type="ChEBI" id="CHEBI:58681"/>
        <dbReference type="EC" id="2.4.2.14"/>
    </reaction>
</comment>